<proteinExistence type="predicted"/>
<dbReference type="STRING" id="1618647.UW30_C0005G0025"/>
<dbReference type="AlphaFoldDB" id="A0A0G1H2U6"/>
<comment type="caution">
    <text evidence="1">The sequence shown here is derived from an EMBL/GenBank/DDBJ whole genome shotgun (WGS) entry which is preliminary data.</text>
</comment>
<evidence type="ECO:0000313" key="1">
    <source>
        <dbReference type="EMBL" id="KKT41711.1"/>
    </source>
</evidence>
<evidence type="ECO:0000313" key="2">
    <source>
        <dbReference type="Proteomes" id="UP000034736"/>
    </source>
</evidence>
<protein>
    <submittedName>
        <fullName evidence="1">Uncharacterized protein</fullName>
    </submittedName>
</protein>
<gene>
    <name evidence="1" type="ORF">UW30_C0005G0025</name>
</gene>
<reference evidence="1 2" key="1">
    <citation type="journal article" date="2015" name="Nature">
        <title>rRNA introns, odd ribosomes, and small enigmatic genomes across a large radiation of phyla.</title>
        <authorList>
            <person name="Brown C.T."/>
            <person name="Hug L.A."/>
            <person name="Thomas B.C."/>
            <person name="Sharon I."/>
            <person name="Castelle C.J."/>
            <person name="Singh A."/>
            <person name="Wilkins M.J."/>
            <person name="Williams K.H."/>
            <person name="Banfield J.F."/>
        </authorList>
    </citation>
    <scope>NUCLEOTIDE SEQUENCE [LARGE SCALE GENOMIC DNA]</scope>
</reference>
<sequence>MVWICWRCLCGFPKCKYKSICAWVYRVYWRGLCSYKHNCYSRQLKHLVNHQGCNRPFFFLYYRVKINCGEVEERKFDERVADHPQVSTASQEGCFCLERPLCCLCVFQRGRTLFGRKNNRHDNNFFGLLFYWSVASDTRGRKRNGLEKRTHAR</sequence>
<accession>A0A0G1H2U6</accession>
<name>A0A0G1H2U6_9BACT</name>
<dbReference type="EMBL" id="LCHU01000005">
    <property type="protein sequence ID" value="KKT41711.1"/>
    <property type="molecule type" value="Genomic_DNA"/>
</dbReference>
<organism evidence="1 2">
    <name type="scientific">Candidatus Giovannonibacteria bacterium GW2011_GWA2_44_13b</name>
    <dbReference type="NCBI Taxonomy" id="1618647"/>
    <lineage>
        <taxon>Bacteria</taxon>
        <taxon>Candidatus Giovannoniibacteriota</taxon>
    </lineage>
</organism>
<dbReference type="Proteomes" id="UP000034736">
    <property type="component" value="Unassembled WGS sequence"/>
</dbReference>